<accession>A0A0F3RKR3</accession>
<proteinExistence type="predicted"/>
<evidence type="ECO:0000313" key="3">
    <source>
        <dbReference type="Proteomes" id="UP000033580"/>
    </source>
</evidence>
<evidence type="ECO:0000313" key="2">
    <source>
        <dbReference type="EMBL" id="KJW06707.1"/>
    </source>
</evidence>
<name>A0A0F3RKR3_ORITS</name>
<keyword evidence="1" id="KW-0472">Membrane</keyword>
<protein>
    <submittedName>
        <fullName evidence="2">Putative membrane protein</fullName>
    </submittedName>
</protein>
<feature type="transmembrane region" description="Helical" evidence="1">
    <location>
        <begin position="6"/>
        <end position="28"/>
    </location>
</feature>
<keyword evidence="1" id="KW-0812">Transmembrane</keyword>
<sequence length="42" mass="4981">MEIVSNNLLVSVILLLIRFFILVQHFSIGDKYGEYRKITLQR</sequence>
<gene>
    <name evidence="2" type="ORF">OTUT144_1263</name>
</gene>
<reference evidence="2 3" key="1">
    <citation type="submission" date="2015-01" db="EMBL/GenBank/DDBJ databases">
        <title>Genome Sequencing of Rickettsiales.</title>
        <authorList>
            <person name="Daugherty S.C."/>
            <person name="Su Q."/>
            <person name="Abolude K."/>
            <person name="Beier-Sexton M."/>
            <person name="Carlyon J.A."/>
            <person name="Carter R."/>
            <person name="Day N.P."/>
            <person name="Dumler S.J."/>
            <person name="Dyachenko V."/>
            <person name="Godinez A."/>
            <person name="Kurtti T.J."/>
            <person name="Lichay M."/>
            <person name="Mullins K.E."/>
            <person name="Ott S."/>
            <person name="Pappas-Brown V."/>
            <person name="Paris D.H."/>
            <person name="Patel P."/>
            <person name="Richards A.L."/>
            <person name="Sadzewicz L."/>
            <person name="Sears K."/>
            <person name="Seidman D."/>
            <person name="Sengamalay N."/>
            <person name="Stenos J."/>
            <person name="Tallon L.J."/>
            <person name="Vincent G."/>
            <person name="Fraser C.M."/>
            <person name="Munderloh U."/>
            <person name="Dunning-Hotopp J.C."/>
        </authorList>
    </citation>
    <scope>NUCLEOTIDE SEQUENCE [LARGE SCALE GENOMIC DNA]</scope>
    <source>
        <strain evidence="2 3">UT144</strain>
    </source>
</reference>
<dbReference type="PATRIC" id="fig|1441384.3.peg.2436"/>
<evidence type="ECO:0000256" key="1">
    <source>
        <dbReference type="SAM" id="Phobius"/>
    </source>
</evidence>
<organism evidence="2 3">
    <name type="scientific">Orientia tsutsugamushi str. UT144</name>
    <dbReference type="NCBI Taxonomy" id="1441384"/>
    <lineage>
        <taxon>Bacteria</taxon>
        <taxon>Pseudomonadati</taxon>
        <taxon>Pseudomonadota</taxon>
        <taxon>Alphaproteobacteria</taxon>
        <taxon>Rickettsiales</taxon>
        <taxon>Rickettsiaceae</taxon>
        <taxon>Rickettsieae</taxon>
        <taxon>Orientia</taxon>
    </lineage>
</organism>
<dbReference type="EMBL" id="LAOR01000092">
    <property type="protein sequence ID" value="KJW06707.1"/>
    <property type="molecule type" value="Genomic_DNA"/>
</dbReference>
<dbReference type="AlphaFoldDB" id="A0A0F3RKR3"/>
<keyword evidence="1" id="KW-1133">Transmembrane helix</keyword>
<dbReference type="Proteomes" id="UP000033580">
    <property type="component" value="Unassembled WGS sequence"/>
</dbReference>
<comment type="caution">
    <text evidence="2">The sequence shown here is derived from an EMBL/GenBank/DDBJ whole genome shotgun (WGS) entry which is preliminary data.</text>
</comment>